<dbReference type="EMBL" id="KV745271">
    <property type="protein sequence ID" value="OCK75817.1"/>
    <property type="molecule type" value="Genomic_DNA"/>
</dbReference>
<proteinExistence type="inferred from homology"/>
<keyword evidence="4" id="KW-1185">Reference proteome</keyword>
<gene>
    <name evidence="3" type="ORF">K432DRAFT_307707</name>
</gene>
<accession>A0A8E2E1S7</accession>
<evidence type="ECO:0000256" key="1">
    <source>
        <dbReference type="ARBA" id="ARBA00008359"/>
    </source>
</evidence>
<dbReference type="Pfam" id="PF09729">
    <property type="entry name" value="Gti1_Pac2"/>
    <property type="match status" value="1"/>
</dbReference>
<feature type="non-terminal residue" evidence="3">
    <location>
        <position position="251"/>
    </location>
</feature>
<protein>
    <recommendedName>
        <fullName evidence="5">Gti1/Pac2 family protein</fullName>
    </recommendedName>
</protein>
<dbReference type="GO" id="GO:0003677">
    <property type="term" value="F:DNA binding"/>
    <property type="evidence" value="ECO:0007669"/>
    <property type="project" value="TreeGrafter"/>
</dbReference>
<feature type="compositionally biased region" description="Basic and acidic residues" evidence="2">
    <location>
        <begin position="135"/>
        <end position="144"/>
    </location>
</feature>
<reference evidence="3 4" key="1">
    <citation type="journal article" date="2016" name="Nat. Commun.">
        <title>Ectomycorrhizal ecology is imprinted in the genome of the dominant symbiotic fungus Cenococcum geophilum.</title>
        <authorList>
            <consortium name="DOE Joint Genome Institute"/>
            <person name="Peter M."/>
            <person name="Kohler A."/>
            <person name="Ohm R.A."/>
            <person name="Kuo A."/>
            <person name="Krutzmann J."/>
            <person name="Morin E."/>
            <person name="Arend M."/>
            <person name="Barry K.W."/>
            <person name="Binder M."/>
            <person name="Choi C."/>
            <person name="Clum A."/>
            <person name="Copeland A."/>
            <person name="Grisel N."/>
            <person name="Haridas S."/>
            <person name="Kipfer T."/>
            <person name="LaButti K."/>
            <person name="Lindquist E."/>
            <person name="Lipzen A."/>
            <person name="Maire R."/>
            <person name="Meier B."/>
            <person name="Mihaltcheva S."/>
            <person name="Molinier V."/>
            <person name="Murat C."/>
            <person name="Poggeler S."/>
            <person name="Quandt C.A."/>
            <person name="Sperisen C."/>
            <person name="Tritt A."/>
            <person name="Tisserant E."/>
            <person name="Crous P.W."/>
            <person name="Henrissat B."/>
            <person name="Nehls U."/>
            <person name="Egli S."/>
            <person name="Spatafora J.W."/>
            <person name="Grigoriev I.V."/>
            <person name="Martin F.M."/>
        </authorList>
    </citation>
    <scope>NUCLEOTIDE SEQUENCE [LARGE SCALE GENOMIC DNA]</scope>
    <source>
        <strain evidence="3 4">CBS 459.81</strain>
    </source>
</reference>
<dbReference type="AlphaFoldDB" id="A0A8E2E1S7"/>
<feature type="region of interest" description="Disordered" evidence="2">
    <location>
        <begin position="124"/>
        <end position="165"/>
    </location>
</feature>
<feature type="region of interest" description="Disordered" evidence="2">
    <location>
        <begin position="1"/>
        <end position="39"/>
    </location>
</feature>
<organism evidence="3 4">
    <name type="scientific">Lepidopterella palustris CBS 459.81</name>
    <dbReference type="NCBI Taxonomy" id="1314670"/>
    <lineage>
        <taxon>Eukaryota</taxon>
        <taxon>Fungi</taxon>
        <taxon>Dikarya</taxon>
        <taxon>Ascomycota</taxon>
        <taxon>Pezizomycotina</taxon>
        <taxon>Dothideomycetes</taxon>
        <taxon>Pleosporomycetidae</taxon>
        <taxon>Mytilinidiales</taxon>
        <taxon>Argynnaceae</taxon>
        <taxon>Lepidopterella</taxon>
    </lineage>
</organism>
<dbReference type="PANTHER" id="PTHR28027">
    <property type="entry name" value="TRANSCRIPTIONAL REGULATOR MIT1"/>
    <property type="match status" value="1"/>
</dbReference>
<evidence type="ECO:0000313" key="4">
    <source>
        <dbReference type="Proteomes" id="UP000250266"/>
    </source>
</evidence>
<dbReference type="OrthoDB" id="5319641at2759"/>
<comment type="similarity">
    <text evidence="1">Belongs to the MIT1/WOR1 family.</text>
</comment>
<name>A0A8E2E1S7_9PEZI</name>
<evidence type="ECO:0000313" key="3">
    <source>
        <dbReference type="EMBL" id="OCK75817.1"/>
    </source>
</evidence>
<dbReference type="InterPro" id="IPR018608">
    <property type="entry name" value="Gti1/Pac2"/>
</dbReference>
<evidence type="ECO:0008006" key="5">
    <source>
        <dbReference type="Google" id="ProtNLM"/>
    </source>
</evidence>
<evidence type="ECO:0000256" key="2">
    <source>
        <dbReference type="SAM" id="MobiDB-lite"/>
    </source>
</evidence>
<feature type="compositionally biased region" description="Polar residues" evidence="2">
    <location>
        <begin position="155"/>
        <end position="165"/>
    </location>
</feature>
<sequence length="251" mass="28437">MPPLRDSASSSRGQQRKSESDFKPTGRGHHHNAETEFAPTFRGVVHSTHDALLIIEACLQGKLHHVPRRPHDKERTDMIKSGSIFVYEENASGIKRWTDGLTWSPSRIMGNFLVYRELDKPFPPGEKKRAVKRKRTEDDVKTEPKPSPPVEEQASKNGQSPNNFAASLSADDQRRLCGSLVDSYGFKEGGLIKKTLSIRFKQATHHLISYYTLEDVVDSSLGRPIFDKSLTGVFIRRELVDEQHFRSNVQD</sequence>
<dbReference type="Proteomes" id="UP000250266">
    <property type="component" value="Unassembled WGS sequence"/>
</dbReference>
<dbReference type="PANTHER" id="PTHR28027:SF2">
    <property type="entry name" value="TRANSCRIPTIONAL REGULATOR MIT1"/>
    <property type="match status" value="1"/>
</dbReference>